<keyword evidence="2" id="KW-0012">Acyltransferase</keyword>
<dbReference type="Proteomes" id="UP000184079">
    <property type="component" value="Unassembled WGS sequence"/>
</dbReference>
<dbReference type="InterPro" id="IPR000182">
    <property type="entry name" value="GNAT_dom"/>
</dbReference>
<dbReference type="Gene3D" id="3.40.630.30">
    <property type="match status" value="1"/>
</dbReference>
<sequence>MPCLYYHVNWDNGRKGLVLLHQYTIGGVFLYYDEQTKTITTNRLLLRLFQKEDAAEVAKLCNNYNIYKHTLNLPYPYQIDDAVSWIKNHHDNFCEDKLYEFAITDKTNGRLYGSIALSNNQRILHGEIAYFIGEVFWGKGFATEAAKAILQFAFTEKHYHKVFARCFLSNAASSKVLQKIGMEKEGVLKEHVKKEDRFEDLVYYGVINKQ</sequence>
<accession>A0A1M5XAL4</accession>
<dbReference type="SUPFAM" id="SSF55729">
    <property type="entry name" value="Acyl-CoA N-acyltransferases (Nat)"/>
    <property type="match status" value="1"/>
</dbReference>
<evidence type="ECO:0000256" key="1">
    <source>
        <dbReference type="ARBA" id="ARBA00022679"/>
    </source>
</evidence>
<dbReference type="InterPro" id="IPR051531">
    <property type="entry name" value="N-acetyltransferase"/>
</dbReference>
<name>A0A1M5XAL4_9BACI</name>
<evidence type="ECO:0000313" key="5">
    <source>
        <dbReference type="EMBL" id="SHH96588.1"/>
    </source>
</evidence>
<dbReference type="InterPro" id="IPR016181">
    <property type="entry name" value="Acyl_CoA_acyltransferase"/>
</dbReference>
<feature type="domain" description="N-acetyltransferase" evidence="4">
    <location>
        <begin position="44"/>
        <end position="203"/>
    </location>
</feature>
<evidence type="ECO:0000256" key="2">
    <source>
        <dbReference type="ARBA" id="ARBA00023315"/>
    </source>
</evidence>
<evidence type="ECO:0000259" key="4">
    <source>
        <dbReference type="PROSITE" id="PS51186"/>
    </source>
</evidence>
<dbReference type="PANTHER" id="PTHR43792">
    <property type="entry name" value="GNAT FAMILY, PUTATIVE (AFU_ORTHOLOGUE AFUA_3G00765)-RELATED-RELATED"/>
    <property type="match status" value="1"/>
</dbReference>
<protein>
    <submittedName>
        <fullName evidence="5">Protein N-acetyltransferase, RimJ/RimL family</fullName>
    </submittedName>
</protein>
<reference evidence="6" key="1">
    <citation type="submission" date="2016-11" db="EMBL/GenBank/DDBJ databases">
        <authorList>
            <person name="Varghese N."/>
            <person name="Submissions S."/>
        </authorList>
    </citation>
    <scope>NUCLEOTIDE SEQUENCE [LARGE SCALE GENOMIC DNA]</scope>
    <source>
        <strain evidence="6">CGMCC 1.6496</strain>
    </source>
</reference>
<dbReference type="PROSITE" id="PS51186">
    <property type="entry name" value="GNAT"/>
    <property type="match status" value="1"/>
</dbReference>
<evidence type="ECO:0000256" key="3">
    <source>
        <dbReference type="ARBA" id="ARBA00038502"/>
    </source>
</evidence>
<dbReference type="AlphaFoldDB" id="A0A1M5XAL4"/>
<organism evidence="5 6">
    <name type="scientific">Virgibacillus chiguensis</name>
    <dbReference type="NCBI Taxonomy" id="411959"/>
    <lineage>
        <taxon>Bacteria</taxon>
        <taxon>Bacillati</taxon>
        <taxon>Bacillota</taxon>
        <taxon>Bacilli</taxon>
        <taxon>Bacillales</taxon>
        <taxon>Bacillaceae</taxon>
        <taxon>Virgibacillus</taxon>
    </lineage>
</organism>
<comment type="similarity">
    <text evidence="3">Belongs to the acetyltransferase family. RimJ subfamily.</text>
</comment>
<dbReference type="GO" id="GO:0016747">
    <property type="term" value="F:acyltransferase activity, transferring groups other than amino-acyl groups"/>
    <property type="evidence" value="ECO:0007669"/>
    <property type="project" value="InterPro"/>
</dbReference>
<keyword evidence="1 5" id="KW-0808">Transferase</keyword>
<gene>
    <name evidence="5" type="ORF">SAMN05421807_12340</name>
</gene>
<dbReference type="Pfam" id="PF13302">
    <property type="entry name" value="Acetyltransf_3"/>
    <property type="match status" value="1"/>
</dbReference>
<dbReference type="PANTHER" id="PTHR43792:SF8">
    <property type="entry name" value="[RIBOSOMAL PROTEIN US5]-ALANINE N-ACETYLTRANSFERASE"/>
    <property type="match status" value="1"/>
</dbReference>
<dbReference type="EMBL" id="FQXD01000023">
    <property type="protein sequence ID" value="SHH96588.1"/>
    <property type="molecule type" value="Genomic_DNA"/>
</dbReference>
<keyword evidence="6" id="KW-1185">Reference proteome</keyword>
<evidence type="ECO:0000313" key="6">
    <source>
        <dbReference type="Proteomes" id="UP000184079"/>
    </source>
</evidence>
<proteinExistence type="inferred from homology"/>